<keyword evidence="4" id="KW-1133">Transmembrane helix</keyword>
<keyword evidence="4" id="KW-0812">Transmembrane</keyword>
<dbReference type="PANTHER" id="PTHR30093:SF34">
    <property type="entry name" value="PREPILIN PEPTIDASE-DEPENDENT PROTEIN D"/>
    <property type="match status" value="1"/>
</dbReference>
<dbReference type="InterPro" id="IPR001082">
    <property type="entry name" value="Pilin"/>
</dbReference>
<dbReference type="GO" id="GO:0009289">
    <property type="term" value="C:pilus"/>
    <property type="evidence" value="ECO:0007669"/>
    <property type="project" value="InterPro"/>
</dbReference>
<dbReference type="InterPro" id="IPR012902">
    <property type="entry name" value="N_methyl_site"/>
</dbReference>
<dbReference type="GO" id="GO:0007155">
    <property type="term" value="P:cell adhesion"/>
    <property type="evidence" value="ECO:0007669"/>
    <property type="project" value="InterPro"/>
</dbReference>
<evidence type="ECO:0000256" key="2">
    <source>
        <dbReference type="ARBA" id="ARBA00022481"/>
    </source>
</evidence>
<evidence type="ECO:0000313" key="5">
    <source>
        <dbReference type="EMBL" id="MBQ0961990.1"/>
    </source>
</evidence>
<dbReference type="RefSeq" id="WP_210804671.1">
    <property type="nucleotide sequence ID" value="NZ_JAGQDE010000050.1"/>
</dbReference>
<gene>
    <name evidence="5" type="ORF">KAK06_23840</name>
</gene>
<dbReference type="NCBIfam" id="TIGR02532">
    <property type="entry name" value="IV_pilin_GFxxxE"/>
    <property type="match status" value="1"/>
</dbReference>
<feature type="transmembrane region" description="Helical" evidence="4">
    <location>
        <begin position="12"/>
        <end position="37"/>
    </location>
</feature>
<dbReference type="Pfam" id="PF00114">
    <property type="entry name" value="Pilin"/>
    <property type="match status" value="1"/>
</dbReference>
<keyword evidence="4" id="KW-0472">Membrane</keyword>
<proteinExistence type="inferred from homology"/>
<keyword evidence="3" id="KW-0281">Fimbrium</keyword>
<dbReference type="PANTHER" id="PTHR30093">
    <property type="entry name" value="GENERAL SECRETION PATHWAY PROTEIN G"/>
    <property type="match status" value="1"/>
</dbReference>
<comment type="similarity">
    <text evidence="1 3">Belongs to the N-Me-Phe pilin family.</text>
</comment>
<comment type="caution">
    <text evidence="5">The sequence shown here is derived from an EMBL/GenBank/DDBJ whole genome shotgun (WGS) entry which is preliminary data.</text>
</comment>
<evidence type="ECO:0000256" key="1">
    <source>
        <dbReference type="ARBA" id="ARBA00005233"/>
    </source>
</evidence>
<keyword evidence="6" id="KW-1185">Reference proteome</keyword>
<protein>
    <submittedName>
        <fullName evidence="5">Pilin</fullName>
    </submittedName>
</protein>
<organism evidence="5 6">
    <name type="scientific">Ideonella aquatica</name>
    <dbReference type="NCBI Taxonomy" id="2824119"/>
    <lineage>
        <taxon>Bacteria</taxon>
        <taxon>Pseudomonadati</taxon>
        <taxon>Pseudomonadota</taxon>
        <taxon>Betaproteobacteria</taxon>
        <taxon>Burkholderiales</taxon>
        <taxon>Sphaerotilaceae</taxon>
        <taxon>Ideonella</taxon>
    </lineage>
</organism>
<dbReference type="SUPFAM" id="SSF54523">
    <property type="entry name" value="Pili subunits"/>
    <property type="match status" value="1"/>
</dbReference>
<evidence type="ECO:0000313" key="6">
    <source>
        <dbReference type="Proteomes" id="UP000678374"/>
    </source>
</evidence>
<dbReference type="Pfam" id="PF07963">
    <property type="entry name" value="N_methyl"/>
    <property type="match status" value="1"/>
</dbReference>
<dbReference type="InterPro" id="IPR045584">
    <property type="entry name" value="Pilin-like"/>
</dbReference>
<name>A0A940YZH4_9BURK</name>
<evidence type="ECO:0000256" key="4">
    <source>
        <dbReference type="SAM" id="Phobius"/>
    </source>
</evidence>
<sequence>MPVRTSSRRFARGFTLIELMVVVAIVGILAAVALPAYQDYVARAQVAEAVELGAGVKQPLMSFGNENKTWPTGGFIAPPGDPSASQIQATIKGRYSEVTPSVSGVYPDGTVQVKVTEGRAAGFYVKYVTADGGITWTCHTGDVPARYMPNACKAT</sequence>
<reference evidence="5" key="1">
    <citation type="submission" date="2021-04" db="EMBL/GenBank/DDBJ databases">
        <title>The genome sequence of Ideonella sp. 4Y11.</title>
        <authorList>
            <person name="Liu Y."/>
        </authorList>
    </citation>
    <scope>NUCLEOTIDE SEQUENCE</scope>
    <source>
        <strain evidence="5">4Y11</strain>
    </source>
</reference>
<accession>A0A940YZH4</accession>
<dbReference type="EMBL" id="JAGQDE010000050">
    <property type="protein sequence ID" value="MBQ0961990.1"/>
    <property type="molecule type" value="Genomic_DNA"/>
</dbReference>
<dbReference type="Proteomes" id="UP000678374">
    <property type="component" value="Unassembled WGS sequence"/>
</dbReference>
<dbReference type="Gene3D" id="3.30.700.10">
    <property type="entry name" value="Glycoprotein, Type 4 Pilin"/>
    <property type="match status" value="1"/>
</dbReference>
<evidence type="ECO:0000256" key="3">
    <source>
        <dbReference type="RuleBase" id="RU000389"/>
    </source>
</evidence>
<dbReference type="AlphaFoldDB" id="A0A940YZH4"/>
<dbReference type="PROSITE" id="PS00409">
    <property type="entry name" value="PROKAR_NTER_METHYL"/>
    <property type="match status" value="1"/>
</dbReference>
<keyword evidence="2" id="KW-0488">Methylation</keyword>